<comment type="caution">
    <text evidence="3">The sequence shown here is derived from an EMBL/GenBank/DDBJ whole genome shotgun (WGS) entry which is preliminary data.</text>
</comment>
<feature type="domain" description="DUF659" evidence="2">
    <location>
        <begin position="1"/>
        <end position="88"/>
    </location>
</feature>
<dbReference type="Proteomes" id="UP000288805">
    <property type="component" value="Unassembled WGS sequence"/>
</dbReference>
<dbReference type="AlphaFoldDB" id="A0A438I803"/>
<name>A0A438I803_VITVI</name>
<dbReference type="InterPro" id="IPR007021">
    <property type="entry name" value="DUF659"/>
</dbReference>
<dbReference type="EMBL" id="QGNW01000133">
    <property type="protein sequence ID" value="RVW92846.1"/>
    <property type="molecule type" value="Genomic_DNA"/>
</dbReference>
<evidence type="ECO:0000259" key="2">
    <source>
        <dbReference type="Pfam" id="PF04937"/>
    </source>
</evidence>
<accession>A0A438I803</accession>
<protein>
    <recommendedName>
        <fullName evidence="2">DUF659 domain-containing protein</fullName>
    </recommendedName>
</protein>
<dbReference type="Pfam" id="PF04937">
    <property type="entry name" value="DUF659"/>
    <property type="match status" value="1"/>
</dbReference>
<reference evidence="3 4" key="1">
    <citation type="journal article" date="2018" name="PLoS Genet.">
        <title>Population sequencing reveals clonal diversity and ancestral inbreeding in the grapevine cultivar Chardonnay.</title>
        <authorList>
            <person name="Roach M.J."/>
            <person name="Johnson D.L."/>
            <person name="Bohlmann J."/>
            <person name="van Vuuren H.J."/>
            <person name="Jones S.J."/>
            <person name="Pretorius I.S."/>
            <person name="Schmidt S.A."/>
            <person name="Borneman A.R."/>
        </authorList>
    </citation>
    <scope>NUCLEOTIDE SEQUENCE [LARGE SCALE GENOMIC DNA]</scope>
    <source>
        <strain evidence="4">cv. Chardonnay</strain>
        <tissue evidence="3">Leaf</tissue>
    </source>
</reference>
<dbReference type="SUPFAM" id="SSF53098">
    <property type="entry name" value="Ribonuclease H-like"/>
    <property type="match status" value="1"/>
</dbReference>
<feature type="region of interest" description="Disordered" evidence="1">
    <location>
        <begin position="227"/>
        <end position="288"/>
    </location>
</feature>
<dbReference type="PANTHER" id="PTHR32166:SF123">
    <property type="entry name" value="BED-TYPE DOMAIN-CONTAINING PROTEIN"/>
    <property type="match status" value="1"/>
</dbReference>
<evidence type="ECO:0000313" key="3">
    <source>
        <dbReference type="EMBL" id="RVW92846.1"/>
    </source>
</evidence>
<organism evidence="3 4">
    <name type="scientific">Vitis vinifera</name>
    <name type="common">Grape</name>
    <dbReference type="NCBI Taxonomy" id="29760"/>
    <lineage>
        <taxon>Eukaryota</taxon>
        <taxon>Viridiplantae</taxon>
        <taxon>Streptophyta</taxon>
        <taxon>Embryophyta</taxon>
        <taxon>Tracheophyta</taxon>
        <taxon>Spermatophyta</taxon>
        <taxon>Magnoliopsida</taxon>
        <taxon>eudicotyledons</taxon>
        <taxon>Gunneridae</taxon>
        <taxon>Pentapetalae</taxon>
        <taxon>rosids</taxon>
        <taxon>Vitales</taxon>
        <taxon>Vitaceae</taxon>
        <taxon>Viteae</taxon>
        <taxon>Vitis</taxon>
    </lineage>
</organism>
<sequence length="353" mass="40126">MIYHSSVDTTNLPKTTYYIFSLMDKVVEEVGKENVVQVVTDNEASFKATGMLLMKKRKHLFWSPCAAHCIDLMLEDIVNMKEVQTIMEPLVKVLKLVDQDKKATLSIIYEAMDRAKLVIKASVKQWEKYWEVIDRRWEGQLHRHLHAAEIKVGLKKVIKRLEPDLDRQAKAIDEVKLFIDDRGEFGSALTKNAINQSLLDEWIQEGEEPILSYDNLNWLDKGLPTNEEGRETVHEDDGATNRKVSRRTSNATQERDVDSRCKGKTPRTISSSFSSDDGDNGGNARGGGTSGAIEELVVLVRVLEDMVALRAVMLVKYILTCHGHKEVKITMPHKIQIMDIDQGYGNNESIWKD</sequence>
<gene>
    <name evidence="3" type="ORF">CK203_040476</name>
</gene>
<evidence type="ECO:0000313" key="4">
    <source>
        <dbReference type="Proteomes" id="UP000288805"/>
    </source>
</evidence>
<dbReference type="InterPro" id="IPR012337">
    <property type="entry name" value="RNaseH-like_sf"/>
</dbReference>
<evidence type="ECO:0000256" key="1">
    <source>
        <dbReference type="SAM" id="MobiDB-lite"/>
    </source>
</evidence>
<dbReference type="PANTHER" id="PTHR32166">
    <property type="entry name" value="OSJNBA0013A04.12 PROTEIN"/>
    <property type="match status" value="1"/>
</dbReference>
<feature type="compositionally biased region" description="Basic and acidic residues" evidence="1">
    <location>
        <begin position="227"/>
        <end position="240"/>
    </location>
</feature>
<proteinExistence type="predicted"/>